<evidence type="ECO:0000256" key="1">
    <source>
        <dbReference type="ARBA" id="ARBA00004167"/>
    </source>
</evidence>
<dbReference type="GO" id="GO:0099402">
    <property type="term" value="P:plant organ development"/>
    <property type="evidence" value="ECO:0007669"/>
    <property type="project" value="UniProtKB-ARBA"/>
</dbReference>
<dbReference type="Pfam" id="PF00069">
    <property type="entry name" value="Pkinase"/>
    <property type="match status" value="2"/>
</dbReference>
<name>A0AAV8ED09_9POAL</name>
<dbReference type="Gene3D" id="3.30.200.20">
    <property type="entry name" value="Phosphorylase Kinase, domain 1"/>
    <property type="match status" value="1"/>
</dbReference>
<gene>
    <name evidence="12" type="ORF">LUZ62_061773</name>
</gene>
<keyword evidence="7" id="KW-0472">Membrane</keyword>
<dbReference type="GO" id="GO:0033612">
    <property type="term" value="F:receptor serine/threonine kinase binding"/>
    <property type="evidence" value="ECO:0007669"/>
    <property type="project" value="TreeGrafter"/>
</dbReference>
<keyword evidence="13" id="KW-1185">Reference proteome</keyword>
<proteinExistence type="predicted"/>
<organism evidence="12 13">
    <name type="scientific">Rhynchospora pubera</name>
    <dbReference type="NCBI Taxonomy" id="906938"/>
    <lineage>
        <taxon>Eukaryota</taxon>
        <taxon>Viridiplantae</taxon>
        <taxon>Streptophyta</taxon>
        <taxon>Embryophyta</taxon>
        <taxon>Tracheophyta</taxon>
        <taxon>Spermatophyta</taxon>
        <taxon>Magnoliopsida</taxon>
        <taxon>Liliopsida</taxon>
        <taxon>Poales</taxon>
        <taxon>Cyperaceae</taxon>
        <taxon>Cyperoideae</taxon>
        <taxon>Rhynchosporeae</taxon>
        <taxon>Rhynchospora</taxon>
    </lineage>
</organism>
<evidence type="ECO:0000256" key="10">
    <source>
        <dbReference type="SAM" id="SignalP"/>
    </source>
</evidence>
<evidence type="ECO:0000259" key="11">
    <source>
        <dbReference type="PROSITE" id="PS50011"/>
    </source>
</evidence>
<dbReference type="PANTHER" id="PTHR48056">
    <property type="entry name" value="LRR RECEPTOR-LIKE SERINE/THREONINE-PROTEIN KINASE-RELATED"/>
    <property type="match status" value="1"/>
</dbReference>
<evidence type="ECO:0000313" key="13">
    <source>
        <dbReference type="Proteomes" id="UP001140206"/>
    </source>
</evidence>
<keyword evidence="12" id="KW-0418">Kinase</keyword>
<evidence type="ECO:0000256" key="7">
    <source>
        <dbReference type="ARBA" id="ARBA00023136"/>
    </source>
</evidence>
<dbReference type="SUPFAM" id="SSF56112">
    <property type="entry name" value="Protein kinase-like (PK-like)"/>
    <property type="match status" value="1"/>
</dbReference>
<protein>
    <submittedName>
        <fullName evidence="12">Leucine-rich repeat receptor-like protein kinase family protein</fullName>
    </submittedName>
</protein>
<dbReference type="InterPro" id="IPR032675">
    <property type="entry name" value="LRR_dom_sf"/>
</dbReference>
<dbReference type="SUPFAM" id="SSF52058">
    <property type="entry name" value="L domain-like"/>
    <property type="match status" value="2"/>
</dbReference>
<dbReference type="InterPro" id="IPR001611">
    <property type="entry name" value="Leu-rich_rpt"/>
</dbReference>
<dbReference type="GO" id="GO:0016020">
    <property type="term" value="C:membrane"/>
    <property type="evidence" value="ECO:0007669"/>
    <property type="project" value="UniProtKB-SubCell"/>
</dbReference>
<dbReference type="FunFam" id="3.80.10.10:FF:000041">
    <property type="entry name" value="LRR receptor-like serine/threonine-protein kinase ERECTA"/>
    <property type="match status" value="1"/>
</dbReference>
<feature type="domain" description="Protein kinase" evidence="11">
    <location>
        <begin position="496"/>
        <end position="736"/>
    </location>
</feature>
<dbReference type="Gene3D" id="1.10.510.10">
    <property type="entry name" value="Transferase(Phosphotransferase) domain 1"/>
    <property type="match status" value="1"/>
</dbReference>
<feature type="chain" id="PRO_5043765079" evidence="10">
    <location>
        <begin position="17"/>
        <end position="753"/>
    </location>
</feature>
<dbReference type="Gene3D" id="3.80.10.10">
    <property type="entry name" value="Ribonuclease Inhibitor"/>
    <property type="match status" value="3"/>
</dbReference>
<dbReference type="FunFam" id="3.80.10.10:FF:000400">
    <property type="entry name" value="Nuclear pore complex protein NUP107"/>
    <property type="match status" value="1"/>
</dbReference>
<reference evidence="12" key="1">
    <citation type="submission" date="2022-08" db="EMBL/GenBank/DDBJ databases">
        <authorList>
            <person name="Marques A."/>
        </authorList>
    </citation>
    <scope>NUCLEOTIDE SEQUENCE</scope>
    <source>
        <strain evidence="12">RhyPub2mFocal</strain>
        <tissue evidence="12">Leaves</tissue>
    </source>
</reference>
<accession>A0AAV8ED09</accession>
<comment type="subcellular location">
    <subcellularLocation>
        <location evidence="1">Membrane</location>
        <topology evidence="1">Single-pass membrane protein</topology>
    </subcellularLocation>
</comment>
<keyword evidence="3" id="KW-0812">Transmembrane</keyword>
<dbReference type="Pfam" id="PF13855">
    <property type="entry name" value="LRR_8"/>
    <property type="match status" value="1"/>
</dbReference>
<evidence type="ECO:0000256" key="9">
    <source>
        <dbReference type="ARBA" id="ARBA00023180"/>
    </source>
</evidence>
<dbReference type="PANTHER" id="PTHR48056:SF57">
    <property type="entry name" value="LEUCINE-RICH REPEAT-CONTAINING N-TERMINAL PLANT-TYPE DOMAIN-CONTAINING PROTEIN"/>
    <property type="match status" value="1"/>
</dbReference>
<dbReference type="AlphaFoldDB" id="A0AAV8ED09"/>
<keyword evidence="4 10" id="KW-0732">Signal</keyword>
<feature type="signal peptide" evidence="10">
    <location>
        <begin position="1"/>
        <end position="16"/>
    </location>
</feature>
<evidence type="ECO:0000313" key="12">
    <source>
        <dbReference type="EMBL" id="KAJ4777516.1"/>
    </source>
</evidence>
<comment type="caution">
    <text evidence="12">The sequence shown here is derived from an EMBL/GenBank/DDBJ whole genome shotgun (WGS) entry which is preliminary data.</text>
</comment>
<evidence type="ECO:0000256" key="8">
    <source>
        <dbReference type="ARBA" id="ARBA00023170"/>
    </source>
</evidence>
<keyword evidence="9" id="KW-0325">Glycoprotein</keyword>
<dbReference type="Pfam" id="PF08263">
    <property type="entry name" value="LRRNT_2"/>
    <property type="match status" value="1"/>
</dbReference>
<keyword evidence="12" id="KW-0808">Transferase</keyword>
<keyword evidence="5" id="KW-0677">Repeat</keyword>
<dbReference type="PROSITE" id="PS50011">
    <property type="entry name" value="PROTEIN_KINASE_DOM"/>
    <property type="match status" value="1"/>
</dbReference>
<dbReference type="Proteomes" id="UP001140206">
    <property type="component" value="Chromosome 3"/>
</dbReference>
<dbReference type="InterPro" id="IPR050647">
    <property type="entry name" value="Plant_LRR-RLKs"/>
</dbReference>
<evidence type="ECO:0000256" key="3">
    <source>
        <dbReference type="ARBA" id="ARBA00022692"/>
    </source>
</evidence>
<dbReference type="EMBL" id="JAMFTS010000003">
    <property type="protein sequence ID" value="KAJ4777516.1"/>
    <property type="molecule type" value="Genomic_DNA"/>
</dbReference>
<evidence type="ECO:0000256" key="6">
    <source>
        <dbReference type="ARBA" id="ARBA00022989"/>
    </source>
</evidence>
<dbReference type="GO" id="GO:0004672">
    <property type="term" value="F:protein kinase activity"/>
    <property type="evidence" value="ECO:0007669"/>
    <property type="project" value="InterPro"/>
</dbReference>
<dbReference type="InterPro" id="IPR011009">
    <property type="entry name" value="Kinase-like_dom_sf"/>
</dbReference>
<keyword evidence="6" id="KW-1133">Transmembrane helix</keyword>
<dbReference type="Pfam" id="PF00560">
    <property type="entry name" value="LRR_1"/>
    <property type="match status" value="6"/>
</dbReference>
<evidence type="ECO:0000256" key="2">
    <source>
        <dbReference type="ARBA" id="ARBA00022614"/>
    </source>
</evidence>
<keyword evidence="2" id="KW-0433">Leucine-rich repeat</keyword>
<sequence>MSFLLILSTLLVATSAQTEADALLNWKESLYQSDALDSWSTRNSTSHCSWFGITCDLAGNVVQISLQSSSINGTLDYLNFSSFPNLVSLNLSDNMLQGSIPSGISNLSKLNSLDLGTNSFGNFVPPEIGDLSELVYLSLFKNNLVGPVPSQLSRLSKVRHFDLGHNHLNNTEYSNFSGMPSVLYLSLFLNNLTGFFPQFIFKCTNLTYLDLSQNAFSGPVPDSLANMSMLRELHLGTNNFIGGIPSVLSSISSLRVLELGNNPLGGPLPSSLSQLKFLERLNLKYAGMNSTIPPELGLCTNLNFIDLSFNQLSGPLPFTFVNLTKMREIDISSNNLSGEIPGEFYKSWPELIVFKVQNNSLTGRIPQDIGLAKKLTVLFINKNSLVGPIPSEIENLVLLTQLVLSENSLSGPIPPSIGNLKNLISLFLVYNNLSGEIPDEIGLALQIFTVNKNNFSGALPSCLKNCSALTRVRLDYNHFTGDISEAFGVHPNLYHLDLTGNSLTGEFGSVYKAELSVRQVIAVKRIQAQDTEDVQDIYKKSFENEIRALTEVRHRNIVKLHGFCKSGGYMYLVYEYLEKGSFSDVLYGSEGERELNWAMRVKLSDFGTAKLLGLGSTSWISVAGTYGYMAPELAYTMQFTEKCDVYSFGMVALEILMGKHPGDLLSSLPSVSSSLENDLLLKDVLDQRLTPPTGQLVQEVVFLFEVAITCTKEMPEQRPTMQLVAQEISVRRQAYLSEPFHAIQISKLTHYKK</sequence>
<dbReference type="GO" id="GO:0009653">
    <property type="term" value="P:anatomical structure morphogenesis"/>
    <property type="evidence" value="ECO:0007669"/>
    <property type="project" value="UniProtKB-ARBA"/>
</dbReference>
<evidence type="ECO:0000256" key="4">
    <source>
        <dbReference type="ARBA" id="ARBA00022729"/>
    </source>
</evidence>
<dbReference type="InterPro" id="IPR013210">
    <property type="entry name" value="LRR_N_plant-typ"/>
</dbReference>
<dbReference type="GO" id="GO:0005524">
    <property type="term" value="F:ATP binding"/>
    <property type="evidence" value="ECO:0007669"/>
    <property type="project" value="InterPro"/>
</dbReference>
<keyword evidence="8 12" id="KW-0675">Receptor</keyword>
<dbReference type="FunFam" id="3.80.10.10:FF:000095">
    <property type="entry name" value="LRR receptor-like serine/threonine-protein kinase GSO1"/>
    <property type="match status" value="1"/>
</dbReference>
<evidence type="ECO:0000256" key="5">
    <source>
        <dbReference type="ARBA" id="ARBA00022737"/>
    </source>
</evidence>
<dbReference type="InterPro" id="IPR000719">
    <property type="entry name" value="Prot_kinase_dom"/>
</dbReference>